<dbReference type="EMBL" id="CAMPGE010000873">
    <property type="protein sequence ID" value="CAI2359636.1"/>
    <property type="molecule type" value="Genomic_DNA"/>
</dbReference>
<proteinExistence type="predicted"/>
<dbReference type="AlphaFoldDB" id="A0AAD1U3Q0"/>
<evidence type="ECO:0000313" key="2">
    <source>
        <dbReference type="Proteomes" id="UP001295684"/>
    </source>
</evidence>
<organism evidence="1 2">
    <name type="scientific">Euplotes crassus</name>
    <dbReference type="NCBI Taxonomy" id="5936"/>
    <lineage>
        <taxon>Eukaryota</taxon>
        <taxon>Sar</taxon>
        <taxon>Alveolata</taxon>
        <taxon>Ciliophora</taxon>
        <taxon>Intramacronucleata</taxon>
        <taxon>Spirotrichea</taxon>
        <taxon>Hypotrichia</taxon>
        <taxon>Euplotida</taxon>
        <taxon>Euplotidae</taxon>
        <taxon>Moneuplotes</taxon>
    </lineage>
</organism>
<gene>
    <name evidence="1" type="ORF">ECRASSUSDP1_LOCUS928</name>
</gene>
<name>A0AAD1U3Q0_EUPCR</name>
<keyword evidence="2" id="KW-1185">Reference proteome</keyword>
<evidence type="ECO:0000313" key="1">
    <source>
        <dbReference type="EMBL" id="CAI2359636.1"/>
    </source>
</evidence>
<comment type="caution">
    <text evidence="1">The sequence shown here is derived from an EMBL/GenBank/DDBJ whole genome shotgun (WGS) entry which is preliminary data.</text>
</comment>
<dbReference type="Proteomes" id="UP001295684">
    <property type="component" value="Unassembled WGS sequence"/>
</dbReference>
<reference evidence="1" key="1">
    <citation type="submission" date="2023-07" db="EMBL/GenBank/DDBJ databases">
        <authorList>
            <consortium name="AG Swart"/>
            <person name="Singh M."/>
            <person name="Singh A."/>
            <person name="Seah K."/>
            <person name="Emmerich C."/>
        </authorList>
    </citation>
    <scope>NUCLEOTIDE SEQUENCE</scope>
    <source>
        <strain evidence="1">DP1</strain>
    </source>
</reference>
<protein>
    <submittedName>
        <fullName evidence="1">Uncharacterized protein</fullName>
    </submittedName>
</protein>
<accession>A0AAD1U3Q0</accession>
<sequence length="325" mass="37273">MHSKPLSLVCILIKIVDQLSLRKIIIYLGLVFPTEPRYDCGVQIYYLNKNIHNAELKFPPSDTTKECWYSVSYNTEIFDGIIFTINPAIGSSIELYLKTGSKAYTLLSGGLHSETLRYSTKDIREKKNVKEDIPISFLVVPKILQHGKGSVQLRAIEKYNMVHPLEPNQLRCIIFGLESLLCLLDDDLELLHTLKYISKNSEGMWSYSNSDSNSKIKVHPEVACIRNSIQRQDLEVGYQNVSFEQIARYNNYLVYKDDNMSPHNDRSSHKAARGSHDKVHIGTIIPITKFKKSRRELKDLQMLNNIGLIDLGQFPSKVIPRKHHQ</sequence>